<evidence type="ECO:0000313" key="2">
    <source>
        <dbReference type="Proteomes" id="UP001626550"/>
    </source>
</evidence>
<gene>
    <name evidence="1" type="ORF">Ciccas_008535</name>
</gene>
<accession>A0ABD2PZL9</accession>
<dbReference type="Proteomes" id="UP001626550">
    <property type="component" value="Unassembled WGS sequence"/>
</dbReference>
<dbReference type="AlphaFoldDB" id="A0ABD2PZL9"/>
<comment type="caution">
    <text evidence="1">The sequence shown here is derived from an EMBL/GenBank/DDBJ whole genome shotgun (WGS) entry which is preliminary data.</text>
</comment>
<proteinExistence type="predicted"/>
<protein>
    <submittedName>
        <fullName evidence="1">Uncharacterized protein</fullName>
    </submittedName>
</protein>
<dbReference type="EMBL" id="JBJKFK010001521">
    <property type="protein sequence ID" value="KAL3312863.1"/>
    <property type="molecule type" value="Genomic_DNA"/>
</dbReference>
<sequence>MLLQESIGQAIDTSKCNLRKKRVVVSDEIGLTVIYSGLHSSSRQQTHIQGPNPHEMSIDYLYPVGTVTQGCNWLKAGFVNAEHSNHAGIKFTPQNPGIYNLLIYVNGLLIRSEFAS</sequence>
<name>A0ABD2PZL9_9PLAT</name>
<organism evidence="1 2">
    <name type="scientific">Cichlidogyrus casuarinus</name>
    <dbReference type="NCBI Taxonomy" id="1844966"/>
    <lineage>
        <taxon>Eukaryota</taxon>
        <taxon>Metazoa</taxon>
        <taxon>Spiralia</taxon>
        <taxon>Lophotrochozoa</taxon>
        <taxon>Platyhelminthes</taxon>
        <taxon>Monogenea</taxon>
        <taxon>Monopisthocotylea</taxon>
        <taxon>Dactylogyridea</taxon>
        <taxon>Ancyrocephalidae</taxon>
        <taxon>Cichlidogyrus</taxon>
    </lineage>
</organism>
<keyword evidence="2" id="KW-1185">Reference proteome</keyword>
<reference evidence="1 2" key="1">
    <citation type="submission" date="2024-11" db="EMBL/GenBank/DDBJ databases">
        <title>Adaptive evolution of stress response genes in parasites aligns with host niche diversity.</title>
        <authorList>
            <person name="Hahn C."/>
            <person name="Resl P."/>
        </authorList>
    </citation>
    <scope>NUCLEOTIDE SEQUENCE [LARGE SCALE GENOMIC DNA]</scope>
    <source>
        <strain evidence="1">EGGRZ-B1_66</strain>
        <tissue evidence="1">Body</tissue>
    </source>
</reference>
<evidence type="ECO:0000313" key="1">
    <source>
        <dbReference type="EMBL" id="KAL3312863.1"/>
    </source>
</evidence>